<dbReference type="Pfam" id="PF02690">
    <property type="entry name" value="Na_Pi_cotrans"/>
    <property type="match status" value="2"/>
</dbReference>
<evidence type="ECO:0000256" key="1">
    <source>
        <dbReference type="ARBA" id="ARBA00004651"/>
    </source>
</evidence>
<dbReference type="AlphaFoldDB" id="A0A1V9ZUR7"/>
<protein>
    <submittedName>
        <fullName evidence="8">Sodium-dependent phosphate transporter</fullName>
    </submittedName>
</protein>
<comment type="subcellular location">
    <subcellularLocation>
        <location evidence="1">Cell membrane</location>
        <topology evidence="1">Multi-pass membrane protein</topology>
    </subcellularLocation>
</comment>
<name>A0A1V9ZUR7_ACHHY</name>
<accession>A0A1V9ZUR7</accession>
<comment type="similarity">
    <text evidence="2">Belongs to the SLC34A transporter family.</text>
</comment>
<dbReference type="GO" id="GO:0044341">
    <property type="term" value="P:sodium-dependent phosphate transport"/>
    <property type="evidence" value="ECO:0007669"/>
    <property type="project" value="InterPro"/>
</dbReference>
<gene>
    <name evidence="8" type="ORF">ACHHYP_00279</name>
</gene>
<feature type="transmembrane region" description="Helical" evidence="7">
    <location>
        <begin position="126"/>
        <end position="146"/>
    </location>
</feature>
<evidence type="ECO:0000256" key="4">
    <source>
        <dbReference type="ARBA" id="ARBA00022692"/>
    </source>
</evidence>
<dbReference type="InterPro" id="IPR003841">
    <property type="entry name" value="Na/Pi_transpt"/>
</dbReference>
<feature type="transmembrane region" description="Helical" evidence="7">
    <location>
        <begin position="428"/>
        <end position="453"/>
    </location>
</feature>
<keyword evidence="9" id="KW-1185">Reference proteome</keyword>
<dbReference type="GO" id="GO:0005886">
    <property type="term" value="C:plasma membrane"/>
    <property type="evidence" value="ECO:0007669"/>
    <property type="project" value="UniProtKB-SubCell"/>
</dbReference>
<feature type="transmembrane region" description="Helical" evidence="7">
    <location>
        <begin position="255"/>
        <end position="276"/>
    </location>
</feature>
<keyword evidence="6 7" id="KW-0472">Membrane</keyword>
<sequence length="483" mass="49543">MDRRVKLFDEYDPWTSPVQRESEADAEPLGSVQLVPAPSRPCASTLGLVLILLTGLYLFMVSIRWLADGFVLTIACHAKDVFAFTDEALCGFVVGLVTAALLNSCNTVIAITVACVGAGAMTDSQAVPIVIGANVGTCVTCLLVAFAQVHARDQFRRAVAAASLHALFNLAAAAVFFPLEAAFHPLERLAVAVTGEGAMPVSSLFDSLTAPAADLWVCLDKARVAAVLDGEACGPLVRSGAVAGLSNASAGAASLALGLVALVLALASMVSACMRLGRTAAAGLLPRLVGVHPAATVLLGAVATLALHSSTVMTSTLAPLAGLNVLSLEQALPLVVGANLGATGPGLLAAAVAGQKCGAHVALVNVWFNAFGAVLLYVLPPPRRVLLRAAAALGTIAGQWPTAVVLFVTATFLVGPLLLVGVDFVFDASVVAGVLLTLVLAAAGFYTSVWYHARGGRACWERFLAAKAASTEAPRDVFFDDEP</sequence>
<reference evidence="8 9" key="1">
    <citation type="journal article" date="2014" name="Genome Biol. Evol.">
        <title>The secreted proteins of Achlya hypogyna and Thraustotheca clavata identify the ancestral oomycete secretome and reveal gene acquisitions by horizontal gene transfer.</title>
        <authorList>
            <person name="Misner I."/>
            <person name="Blouin N."/>
            <person name="Leonard G."/>
            <person name="Richards T.A."/>
            <person name="Lane C.E."/>
        </authorList>
    </citation>
    <scope>NUCLEOTIDE SEQUENCE [LARGE SCALE GENOMIC DNA]</scope>
    <source>
        <strain evidence="8 9">ATCC 48635</strain>
    </source>
</reference>
<organism evidence="8 9">
    <name type="scientific">Achlya hypogyna</name>
    <name type="common">Oomycete</name>
    <name type="synonym">Protoachlya hypogyna</name>
    <dbReference type="NCBI Taxonomy" id="1202772"/>
    <lineage>
        <taxon>Eukaryota</taxon>
        <taxon>Sar</taxon>
        <taxon>Stramenopiles</taxon>
        <taxon>Oomycota</taxon>
        <taxon>Saprolegniomycetes</taxon>
        <taxon>Saprolegniales</taxon>
        <taxon>Achlyaceae</taxon>
        <taxon>Achlya</taxon>
    </lineage>
</organism>
<dbReference type="PANTHER" id="PTHR10010">
    <property type="entry name" value="SOLUTE CARRIER FAMILY 34 SODIUM PHOSPHATE , MEMBER 2-RELATED"/>
    <property type="match status" value="1"/>
</dbReference>
<proteinExistence type="inferred from homology"/>
<keyword evidence="3" id="KW-1003">Cell membrane</keyword>
<feature type="transmembrane region" description="Helical" evidence="7">
    <location>
        <begin position="88"/>
        <end position="120"/>
    </location>
</feature>
<feature type="transmembrane region" description="Helical" evidence="7">
    <location>
        <begin position="158"/>
        <end position="179"/>
    </location>
</feature>
<evidence type="ECO:0000313" key="9">
    <source>
        <dbReference type="Proteomes" id="UP000243579"/>
    </source>
</evidence>
<feature type="transmembrane region" description="Helical" evidence="7">
    <location>
        <begin position="288"/>
        <end position="307"/>
    </location>
</feature>
<evidence type="ECO:0000313" key="8">
    <source>
        <dbReference type="EMBL" id="OQS01762.1"/>
    </source>
</evidence>
<dbReference type="NCBIfam" id="NF037997">
    <property type="entry name" value="Na_Pi_symport"/>
    <property type="match status" value="1"/>
</dbReference>
<keyword evidence="5 7" id="KW-1133">Transmembrane helix</keyword>
<evidence type="ECO:0000256" key="5">
    <source>
        <dbReference type="ARBA" id="ARBA00022989"/>
    </source>
</evidence>
<comment type="caution">
    <text evidence="8">The sequence shown here is derived from an EMBL/GenBank/DDBJ whole genome shotgun (WGS) entry which is preliminary data.</text>
</comment>
<feature type="transmembrane region" description="Helical" evidence="7">
    <location>
        <begin position="46"/>
        <end position="67"/>
    </location>
</feature>
<feature type="transmembrane region" description="Helical" evidence="7">
    <location>
        <begin position="400"/>
        <end position="422"/>
    </location>
</feature>
<evidence type="ECO:0000256" key="3">
    <source>
        <dbReference type="ARBA" id="ARBA00022475"/>
    </source>
</evidence>
<dbReference type="PANTHER" id="PTHR10010:SF46">
    <property type="entry name" value="SODIUM-DEPENDENT PHOSPHATE TRANSPORT PROTEIN 2B"/>
    <property type="match status" value="1"/>
</dbReference>
<dbReference type="OrthoDB" id="443376at2759"/>
<dbReference type="GO" id="GO:0005436">
    <property type="term" value="F:sodium:phosphate symporter activity"/>
    <property type="evidence" value="ECO:0007669"/>
    <property type="project" value="InterPro"/>
</dbReference>
<evidence type="ECO:0000256" key="6">
    <source>
        <dbReference type="ARBA" id="ARBA00023136"/>
    </source>
</evidence>
<dbReference type="STRING" id="1202772.A0A1V9ZUR7"/>
<dbReference type="EMBL" id="JNBR01000001">
    <property type="protein sequence ID" value="OQS01762.1"/>
    <property type="molecule type" value="Genomic_DNA"/>
</dbReference>
<evidence type="ECO:0000256" key="2">
    <source>
        <dbReference type="ARBA" id="ARBA00005808"/>
    </source>
</evidence>
<feature type="transmembrane region" description="Helical" evidence="7">
    <location>
        <begin position="358"/>
        <end position="379"/>
    </location>
</feature>
<evidence type="ECO:0000256" key="7">
    <source>
        <dbReference type="SAM" id="Phobius"/>
    </source>
</evidence>
<dbReference type="Proteomes" id="UP000243579">
    <property type="component" value="Unassembled WGS sequence"/>
</dbReference>
<keyword evidence="4 7" id="KW-0812">Transmembrane</keyword>